<dbReference type="PANTHER" id="PTHR22940">
    <property type="entry name" value="TIMEOUT/TIMELESS-2"/>
    <property type="match status" value="1"/>
</dbReference>
<protein>
    <recommendedName>
        <fullName evidence="11">Timeless N-terminal domain-containing protein</fullName>
    </recommendedName>
</protein>
<evidence type="ECO:0000313" key="10">
    <source>
        <dbReference type="Proteomes" id="UP000014760"/>
    </source>
</evidence>
<dbReference type="OMA" id="LTRNVAM"/>
<evidence type="ECO:0000256" key="4">
    <source>
        <dbReference type="ARBA" id="ARBA00023306"/>
    </source>
</evidence>
<sequence>MENVELQATCASLGYTEGDKYLKEPDCLETVKDLIRFLKREDDSCDIRRDLGESQIVQNDLIPLVKHYADERILLETVIRLMVNLTQPAKLCFQNQIPDDKTQRNHFLQIEAHLQGYKQAFTDEALFAILTKKLGDLLSLDYENREEEDRLLIERILILIRNILHVPPNTQKEQRTDDDASTHDQVLWALHMSGMEDLLLFLATSDDENQFTLHVLEIISLMFREQTPEQIASSGAARSLTEREKDERELTIAREKEKVRKKTQVLKYNSRHSRFGGTFTVANMKSITDRDLIFHRPVSKANEISFDHNKTRKKAPKNRQPITAEEVTRRSTLSIRMFLKEFCLQFLQNCFNPLMRAVKDALNRSKAQENDETYYLWAVRFFMEVNRRHSFRIDLVSETLSVASFHYVQTQLQLYLEMMITNKKEGIVWSRRMHLALKAYHELLLNLFEMDRSKDKAVRDSAKVIEGNVFYMMEYRDIFLIMLRKFDESRQSRAFLRELVETTHLFLKMLEGYCKQHRHLMVQKTKKKKPQKSKKKATANINNNVELTQEQLIELWDSVSGGVSAVLQSGEEPSGAEGVVPFDAASQVPLDQQRIDAVFRIQEFLRADKAAEAVALFKASREVWPDRPEFGEENMTTEAEFMSLREILLTNLPRDACSLPEHQEENEEQEEEQEEEVEQEEYAGMADTTEQEFDFKEFVTRFASPLVVKAYTMLLQDFPRNSAQINRCCVKMLHRIAFDLNQVGMLFQARLFRVFQNVMLKDEHRSLSCFQELSTFGKHILRKFFDAALKNRKIFAEVFFWKGTKEALEIVDGYGTYNDRSKAPKVTWSEEENMELQRLCEEFKEKNAADPGADLGDYIVQNLIDDSKTRRQVVRQLVHLDIITCAKDLKRRTGARSLRGWREEEEAELRQLYELHKEDPDPLGSIISEMSAPRSKPVVSKKLLSMGIVSDKKQLHKKRKKGQKGRVGRIGCRPRRKPAVQRRRRRRTGRSDSSSNEEEEQHGSPVDPSRQIVRIRRCLQNACDAGEIVAAEIFVRLICMLRFRVIGGRCVDDEAIAIVPLTEEQEDAMESEHFRALLRTLGIQAPANEQERFWRIPSNLTPSDLRSRAEALAPPSDQQDKRNRLQNLVQQKKENSSREKRERRQEKKANEEKKKPFWGESDSDSETDNRLVIDDDLVSGKKRVKVIDSDDDDDIGSAKKRAKVIESDYDNLESYNDIGSSNKPTKIVDKVVDSFDDDIGSAKKKRAMVIESDDDDLETEDDIVSARKVNDADDLLNKDTDDLHLHLSDTQSDSDLEVISVKKRAFVIESDED</sequence>
<proteinExistence type="inferred from homology"/>
<keyword evidence="10" id="KW-1185">Reference proteome</keyword>
<dbReference type="STRING" id="283909.R7U1C1"/>
<evidence type="ECO:0008006" key="11">
    <source>
        <dbReference type="Google" id="ProtNLM"/>
    </source>
</evidence>
<evidence type="ECO:0000256" key="2">
    <source>
        <dbReference type="ARBA" id="ARBA00008174"/>
    </source>
</evidence>
<dbReference type="GO" id="GO:0006281">
    <property type="term" value="P:DNA repair"/>
    <property type="evidence" value="ECO:0007669"/>
    <property type="project" value="TreeGrafter"/>
</dbReference>
<dbReference type="InterPro" id="IPR006906">
    <property type="entry name" value="Timeless_N"/>
</dbReference>
<dbReference type="EMBL" id="AMQN01009809">
    <property type="status" value="NOT_ANNOTATED_CDS"/>
    <property type="molecule type" value="Genomic_DNA"/>
</dbReference>
<dbReference type="EnsemblMetazoa" id="CapteT19701">
    <property type="protein sequence ID" value="CapteP19701"/>
    <property type="gene ID" value="CapteG19701"/>
</dbReference>
<reference evidence="10" key="1">
    <citation type="submission" date="2012-12" db="EMBL/GenBank/DDBJ databases">
        <authorList>
            <person name="Hellsten U."/>
            <person name="Grimwood J."/>
            <person name="Chapman J.A."/>
            <person name="Shapiro H."/>
            <person name="Aerts A."/>
            <person name="Otillar R.P."/>
            <person name="Terry A.Y."/>
            <person name="Boore J.L."/>
            <person name="Simakov O."/>
            <person name="Marletaz F."/>
            <person name="Cho S.-J."/>
            <person name="Edsinger-Gonzales E."/>
            <person name="Havlak P."/>
            <person name="Kuo D.-H."/>
            <person name="Larsson T."/>
            <person name="Lv J."/>
            <person name="Arendt D."/>
            <person name="Savage R."/>
            <person name="Osoegawa K."/>
            <person name="de Jong P."/>
            <person name="Lindberg D.R."/>
            <person name="Seaver E.C."/>
            <person name="Weisblat D.A."/>
            <person name="Putnam N.H."/>
            <person name="Grigoriev I.V."/>
            <person name="Rokhsar D.S."/>
        </authorList>
    </citation>
    <scope>NUCLEOTIDE SEQUENCE</scope>
    <source>
        <strain evidence="10">I ESC-2004</strain>
    </source>
</reference>
<dbReference type="InterPro" id="IPR044998">
    <property type="entry name" value="Timeless"/>
</dbReference>
<dbReference type="InterPro" id="IPR007725">
    <property type="entry name" value="TIMELESS_C"/>
</dbReference>
<dbReference type="PANTHER" id="PTHR22940:SF4">
    <property type="entry name" value="PROTEIN TIMELESS HOMOLOG"/>
    <property type="match status" value="1"/>
</dbReference>
<dbReference type="Proteomes" id="UP000014760">
    <property type="component" value="Unassembled WGS sequence"/>
</dbReference>
<dbReference type="Pfam" id="PF05029">
    <property type="entry name" value="TIMELESS_C"/>
    <property type="match status" value="1"/>
</dbReference>
<dbReference type="HOGENOM" id="CLU_003493_0_0_1"/>
<keyword evidence="4" id="KW-0131">Cell cycle</keyword>
<dbReference type="Pfam" id="PF04821">
    <property type="entry name" value="TIMELESS"/>
    <property type="match status" value="1"/>
</dbReference>
<evidence type="ECO:0000256" key="3">
    <source>
        <dbReference type="ARBA" id="ARBA00023242"/>
    </source>
</evidence>
<feature type="compositionally biased region" description="Basic residues" evidence="5">
    <location>
        <begin position="954"/>
        <end position="988"/>
    </location>
</feature>
<accession>R7U1C1</accession>
<feature type="region of interest" description="Disordered" evidence="5">
    <location>
        <begin position="950"/>
        <end position="1008"/>
    </location>
</feature>
<organism evidence="8">
    <name type="scientific">Capitella teleta</name>
    <name type="common">Polychaete worm</name>
    <dbReference type="NCBI Taxonomy" id="283909"/>
    <lineage>
        <taxon>Eukaryota</taxon>
        <taxon>Metazoa</taxon>
        <taxon>Spiralia</taxon>
        <taxon>Lophotrochozoa</taxon>
        <taxon>Annelida</taxon>
        <taxon>Polychaeta</taxon>
        <taxon>Sedentaria</taxon>
        <taxon>Scolecida</taxon>
        <taxon>Capitellidae</taxon>
        <taxon>Capitella</taxon>
    </lineage>
</organism>
<dbReference type="EMBL" id="KB306280">
    <property type="protein sequence ID" value="ELU00014.1"/>
    <property type="molecule type" value="Genomic_DNA"/>
</dbReference>
<dbReference type="GO" id="GO:0048511">
    <property type="term" value="P:rhythmic process"/>
    <property type="evidence" value="ECO:0007669"/>
    <property type="project" value="UniProtKB-KW"/>
</dbReference>
<evidence type="ECO:0000256" key="1">
    <source>
        <dbReference type="ARBA" id="ARBA00004123"/>
    </source>
</evidence>
<evidence type="ECO:0000313" key="8">
    <source>
        <dbReference type="EMBL" id="ELU00014.1"/>
    </source>
</evidence>
<evidence type="ECO:0000259" key="7">
    <source>
        <dbReference type="Pfam" id="PF05029"/>
    </source>
</evidence>
<feature type="compositionally biased region" description="Basic and acidic residues" evidence="5">
    <location>
        <begin position="1131"/>
        <end position="1157"/>
    </location>
</feature>
<reference evidence="8 10" key="2">
    <citation type="journal article" date="2013" name="Nature">
        <title>Insights into bilaterian evolution from three spiralian genomes.</title>
        <authorList>
            <person name="Simakov O."/>
            <person name="Marletaz F."/>
            <person name="Cho S.J."/>
            <person name="Edsinger-Gonzales E."/>
            <person name="Havlak P."/>
            <person name="Hellsten U."/>
            <person name="Kuo D.H."/>
            <person name="Larsson T."/>
            <person name="Lv J."/>
            <person name="Arendt D."/>
            <person name="Savage R."/>
            <person name="Osoegawa K."/>
            <person name="de Jong P."/>
            <person name="Grimwood J."/>
            <person name="Chapman J.A."/>
            <person name="Shapiro H."/>
            <person name="Aerts A."/>
            <person name="Otillar R.P."/>
            <person name="Terry A.Y."/>
            <person name="Boore J.L."/>
            <person name="Grigoriev I.V."/>
            <person name="Lindberg D.R."/>
            <person name="Seaver E.C."/>
            <person name="Weisblat D.A."/>
            <person name="Putnam N.H."/>
            <person name="Rokhsar D.S."/>
        </authorList>
    </citation>
    <scope>NUCLEOTIDE SEQUENCE</scope>
    <source>
        <strain evidence="8 10">I ESC-2004</strain>
    </source>
</reference>
<dbReference type="GO" id="GO:0000076">
    <property type="term" value="P:DNA replication checkpoint signaling"/>
    <property type="evidence" value="ECO:0007669"/>
    <property type="project" value="TreeGrafter"/>
</dbReference>
<feature type="domain" description="Timeless C-terminal" evidence="7">
    <location>
        <begin position="1009"/>
        <end position="1106"/>
    </location>
</feature>
<keyword evidence="3" id="KW-0539">Nucleus</keyword>
<dbReference type="OrthoDB" id="310853at2759"/>
<evidence type="ECO:0000256" key="5">
    <source>
        <dbReference type="SAM" id="MobiDB-lite"/>
    </source>
</evidence>
<dbReference type="Pfam" id="PF26019">
    <property type="entry name" value="HTH_TIMELESS"/>
    <property type="match status" value="2"/>
</dbReference>
<comment type="similarity">
    <text evidence="2">Belongs to the timeless family.</text>
</comment>
<evidence type="ECO:0000259" key="6">
    <source>
        <dbReference type="Pfam" id="PF04821"/>
    </source>
</evidence>
<evidence type="ECO:0000313" key="9">
    <source>
        <dbReference type="EnsemblMetazoa" id="CapteP19701"/>
    </source>
</evidence>
<comment type="subcellular location">
    <subcellularLocation>
        <location evidence="1">Nucleus</location>
    </subcellularLocation>
</comment>
<feature type="region of interest" description="Disordered" evidence="5">
    <location>
        <begin position="1109"/>
        <end position="1166"/>
    </location>
</feature>
<dbReference type="GO" id="GO:0003677">
    <property type="term" value="F:DNA binding"/>
    <property type="evidence" value="ECO:0007669"/>
    <property type="project" value="TreeGrafter"/>
</dbReference>
<dbReference type="GO" id="GO:0031298">
    <property type="term" value="C:replication fork protection complex"/>
    <property type="evidence" value="ECO:0007669"/>
    <property type="project" value="TreeGrafter"/>
</dbReference>
<dbReference type="GO" id="GO:0043111">
    <property type="term" value="P:replication fork arrest"/>
    <property type="evidence" value="ECO:0007669"/>
    <property type="project" value="TreeGrafter"/>
</dbReference>
<dbReference type="FunCoup" id="R7U1C1">
    <property type="interactions" value="557"/>
</dbReference>
<reference evidence="9" key="3">
    <citation type="submission" date="2015-06" db="UniProtKB">
        <authorList>
            <consortium name="EnsemblMetazoa"/>
        </authorList>
    </citation>
    <scope>IDENTIFICATION</scope>
</reference>
<gene>
    <name evidence="8" type="ORF">CAPTEDRAFT_19701</name>
</gene>
<feature type="domain" description="Timeless N-terminal" evidence="6">
    <location>
        <begin position="20"/>
        <end position="281"/>
    </location>
</feature>
<name>R7U1C1_CAPTE</name>